<feature type="binding site" evidence="9">
    <location>
        <position position="81"/>
    </location>
    <ligand>
        <name>ATP</name>
        <dbReference type="ChEBI" id="CHEBI:30616"/>
    </ligand>
</feature>
<feature type="binding site" evidence="9">
    <location>
        <position position="94"/>
    </location>
    <ligand>
        <name>ATP</name>
        <dbReference type="ChEBI" id="CHEBI:30616"/>
    </ligand>
</feature>
<dbReference type="Pfam" id="PF13589">
    <property type="entry name" value="HATPase_c_3"/>
    <property type="match status" value="1"/>
</dbReference>
<comment type="subcellular location">
    <subcellularLocation>
        <location evidence="1 8">Cytoplasm</location>
    </subcellularLocation>
</comment>
<keyword evidence="3 8" id="KW-0963">Cytoplasm</keyword>
<feature type="binding site" evidence="9">
    <location>
        <position position="175"/>
    </location>
    <ligand>
        <name>ATP</name>
        <dbReference type="ChEBI" id="CHEBI:30616"/>
    </ligand>
</feature>
<evidence type="ECO:0000256" key="9">
    <source>
        <dbReference type="PIRSR" id="PIRSR002583-1"/>
    </source>
</evidence>
<evidence type="ECO:0000313" key="11">
    <source>
        <dbReference type="EMBL" id="QDV07553.1"/>
    </source>
</evidence>
<evidence type="ECO:0000256" key="8">
    <source>
        <dbReference type="HAMAP-Rule" id="MF_00505"/>
    </source>
</evidence>
<proteinExistence type="inferred from homology"/>
<dbReference type="Gene3D" id="1.20.120.790">
    <property type="entry name" value="Heat shock protein 90, C-terminal domain"/>
    <property type="match status" value="1"/>
</dbReference>
<gene>
    <name evidence="8 11" type="primary">htpG</name>
    <name evidence="11" type="ORF">Poly30_30790</name>
</gene>
<sequence>MTAQAETHAFEAEVQQVLSLVIHSLYTNKDIFLRELISNASDALDKLRFEALTDSSLLPEGETLGIVLDADKERGVLKIADNGIGMSREELVANLGTIASSGTRRFLQAAAEGGDGSERPDLIGQFGVGFYSAFMVADEVTVETCRAGTDEGYRWRSKGDGSYEIEPAEGLSRGTVVSLHLRQPGEEGEDGPASEGALKYLEEWTLRDIVRRYSDFVEHPVQMEIERTEPKLDDEGKPIEGETESVTKLETLNSRKPLWARPKSEITDEEHAEFYRHLTHDWNEPLSSMHFSAEGSLEYTALLYLPSKAPMDLFDPSNRDSNVSLYVRRVLIQKECKELLPSFLRFVRGVVECADLPLNVSRETLQDDPRLGQIQKRLVKKTLEEFAKLLDQKREEYAEFWDAFGSVIKEGIWSGDAETEKIAKICLFHSSNGEAMVTLDEYIERMQEGQEVIHVLTGADRATVEASPLLESVMAKNEEVLYLIDPVDEWVLQRLTEYGEKKIVPLDRGDAQEDDDVKEKREELQKEHEGFLGALQSSLDDEVSEVRFTSRLKDSPAVLVAGAGGMSGHMERLLKRSGQEMPKQKRILELNPEHELVKSLTKLHGVDANSPRIAEAAEILHGQALLAEGATPKNPKRFSKLVTELLLGSVKG</sequence>
<dbReference type="Gene3D" id="3.40.50.11260">
    <property type="match status" value="1"/>
</dbReference>
<evidence type="ECO:0000256" key="2">
    <source>
        <dbReference type="ARBA" id="ARBA00008239"/>
    </source>
</evidence>
<feature type="domain" description="Histidine kinase/HSP90-like ATPase" evidence="10">
    <location>
        <begin position="28"/>
        <end position="185"/>
    </location>
</feature>
<organism evidence="11 12">
    <name type="scientific">Saltatorellus ferox</name>
    <dbReference type="NCBI Taxonomy" id="2528018"/>
    <lineage>
        <taxon>Bacteria</taxon>
        <taxon>Pseudomonadati</taxon>
        <taxon>Planctomycetota</taxon>
        <taxon>Planctomycetia</taxon>
        <taxon>Planctomycetia incertae sedis</taxon>
        <taxon>Saltatorellus</taxon>
    </lineage>
</organism>
<evidence type="ECO:0000259" key="10">
    <source>
        <dbReference type="SMART" id="SM00387"/>
    </source>
</evidence>
<comment type="similarity">
    <text evidence="2 8">Belongs to the heat shock protein 90 family.</text>
</comment>
<dbReference type="SUPFAM" id="SSF110942">
    <property type="entry name" value="HSP90 C-terminal domain"/>
    <property type="match status" value="1"/>
</dbReference>
<dbReference type="InterPro" id="IPR020575">
    <property type="entry name" value="Hsp90_N"/>
</dbReference>
<dbReference type="PROSITE" id="PS00298">
    <property type="entry name" value="HSP90"/>
    <property type="match status" value="1"/>
</dbReference>
<feature type="binding site" evidence="9">
    <location>
        <begin position="101"/>
        <end position="102"/>
    </location>
    <ligand>
        <name>ATP</name>
        <dbReference type="ChEBI" id="CHEBI:30616"/>
    </ligand>
</feature>
<keyword evidence="6 8" id="KW-0346">Stress response</keyword>
<keyword evidence="7 8" id="KW-0143">Chaperone</keyword>
<feature type="binding site" evidence="9">
    <location>
        <position position="39"/>
    </location>
    <ligand>
        <name>ATP</name>
        <dbReference type="ChEBI" id="CHEBI:30616"/>
    </ligand>
</feature>
<feature type="region of interest" description="C" evidence="8">
    <location>
        <begin position="573"/>
        <end position="652"/>
    </location>
</feature>
<dbReference type="InterPro" id="IPR003594">
    <property type="entry name" value="HATPase_dom"/>
</dbReference>
<feature type="binding site" evidence="9">
    <location>
        <position position="35"/>
    </location>
    <ligand>
        <name>ATP</name>
        <dbReference type="ChEBI" id="CHEBI:30616"/>
    </ligand>
</feature>
<dbReference type="GO" id="GO:0051082">
    <property type="term" value="F:unfolded protein binding"/>
    <property type="evidence" value="ECO:0007669"/>
    <property type="project" value="UniProtKB-UniRule"/>
</dbReference>
<dbReference type="FunFam" id="3.30.565.10:FF:000009">
    <property type="entry name" value="Molecular chaperone HtpG"/>
    <property type="match status" value="1"/>
</dbReference>
<dbReference type="OrthoDB" id="9802640at2"/>
<keyword evidence="5 8" id="KW-0067">ATP-binding</keyword>
<comment type="function">
    <text evidence="8">Molecular chaperone. Has ATPase activity.</text>
</comment>
<dbReference type="Gene3D" id="3.30.230.80">
    <property type="match status" value="1"/>
</dbReference>
<dbReference type="InterPro" id="IPR001404">
    <property type="entry name" value="Hsp90_fam"/>
</dbReference>
<evidence type="ECO:0000256" key="7">
    <source>
        <dbReference type="ARBA" id="ARBA00023186"/>
    </source>
</evidence>
<dbReference type="CDD" id="cd16927">
    <property type="entry name" value="HATPase_Hsp90-like"/>
    <property type="match status" value="1"/>
</dbReference>
<dbReference type="InterPro" id="IPR019805">
    <property type="entry name" value="Heat_shock_protein_90_CS"/>
</dbReference>
<dbReference type="Gene3D" id="3.30.565.10">
    <property type="entry name" value="Histidine kinase-like ATPase, C-terminal domain"/>
    <property type="match status" value="1"/>
</dbReference>
<dbReference type="Pfam" id="PF00183">
    <property type="entry name" value="HSP90"/>
    <property type="match status" value="1"/>
</dbReference>
<evidence type="ECO:0000313" key="12">
    <source>
        <dbReference type="Proteomes" id="UP000320390"/>
    </source>
</evidence>
<evidence type="ECO:0000256" key="1">
    <source>
        <dbReference type="ARBA" id="ARBA00004496"/>
    </source>
</evidence>
<feature type="binding site" evidence="9">
    <location>
        <position position="86"/>
    </location>
    <ligand>
        <name>ATP</name>
        <dbReference type="ChEBI" id="CHEBI:30616"/>
    </ligand>
</feature>
<accession>A0A518ETZ2</accession>
<dbReference type="GO" id="GO:0140662">
    <property type="term" value="F:ATP-dependent protein folding chaperone"/>
    <property type="evidence" value="ECO:0007669"/>
    <property type="project" value="InterPro"/>
</dbReference>
<dbReference type="GO" id="GO:0016887">
    <property type="term" value="F:ATP hydrolysis activity"/>
    <property type="evidence" value="ECO:0007669"/>
    <property type="project" value="InterPro"/>
</dbReference>
<evidence type="ECO:0000256" key="5">
    <source>
        <dbReference type="ARBA" id="ARBA00022840"/>
    </source>
</evidence>
<protein>
    <recommendedName>
        <fullName evidence="8">Chaperone protein HtpG</fullName>
    </recommendedName>
    <alternativeName>
        <fullName evidence="8">Heat shock protein HtpG</fullName>
    </alternativeName>
    <alternativeName>
        <fullName evidence="8">High temperature protein G</fullName>
    </alternativeName>
</protein>
<dbReference type="AlphaFoldDB" id="A0A518ETZ2"/>
<dbReference type="InterPro" id="IPR020568">
    <property type="entry name" value="Ribosomal_Su5_D2-typ_SF"/>
</dbReference>
<dbReference type="GO" id="GO:0005737">
    <property type="term" value="C:cytoplasm"/>
    <property type="evidence" value="ECO:0007669"/>
    <property type="project" value="UniProtKB-SubCell"/>
</dbReference>
<reference evidence="11 12" key="1">
    <citation type="submission" date="2019-02" db="EMBL/GenBank/DDBJ databases">
        <title>Deep-cultivation of Planctomycetes and their phenomic and genomic characterization uncovers novel biology.</title>
        <authorList>
            <person name="Wiegand S."/>
            <person name="Jogler M."/>
            <person name="Boedeker C."/>
            <person name="Pinto D."/>
            <person name="Vollmers J."/>
            <person name="Rivas-Marin E."/>
            <person name="Kohn T."/>
            <person name="Peeters S.H."/>
            <person name="Heuer A."/>
            <person name="Rast P."/>
            <person name="Oberbeckmann S."/>
            <person name="Bunk B."/>
            <person name="Jeske O."/>
            <person name="Meyerdierks A."/>
            <person name="Storesund J.E."/>
            <person name="Kallscheuer N."/>
            <person name="Luecker S."/>
            <person name="Lage O.M."/>
            <person name="Pohl T."/>
            <person name="Merkel B.J."/>
            <person name="Hornburger P."/>
            <person name="Mueller R.-W."/>
            <person name="Bruemmer F."/>
            <person name="Labrenz M."/>
            <person name="Spormann A.M."/>
            <person name="Op den Camp H."/>
            <person name="Overmann J."/>
            <person name="Amann R."/>
            <person name="Jetten M.S.M."/>
            <person name="Mascher T."/>
            <person name="Medema M.H."/>
            <person name="Devos D.P."/>
            <person name="Kaster A.-K."/>
            <person name="Ovreas L."/>
            <person name="Rohde M."/>
            <person name="Galperin M.Y."/>
            <person name="Jogler C."/>
        </authorList>
    </citation>
    <scope>NUCLEOTIDE SEQUENCE [LARGE SCALE GENOMIC DNA]</scope>
    <source>
        <strain evidence="11 12">Poly30</strain>
    </source>
</reference>
<dbReference type="InterPro" id="IPR037196">
    <property type="entry name" value="HSP90_C"/>
</dbReference>
<name>A0A518ETZ2_9BACT</name>
<dbReference type="SUPFAM" id="SSF55874">
    <property type="entry name" value="ATPase domain of HSP90 chaperone/DNA topoisomerase II/histidine kinase"/>
    <property type="match status" value="1"/>
</dbReference>
<feature type="region of interest" description="A; substrate-binding" evidence="8">
    <location>
        <begin position="1"/>
        <end position="362"/>
    </location>
</feature>
<dbReference type="EMBL" id="CP036434">
    <property type="protein sequence ID" value="QDV07553.1"/>
    <property type="molecule type" value="Genomic_DNA"/>
</dbReference>
<feature type="binding site" evidence="9">
    <location>
        <begin position="125"/>
        <end position="130"/>
    </location>
    <ligand>
        <name>ATP</name>
        <dbReference type="ChEBI" id="CHEBI:30616"/>
    </ligand>
</feature>
<evidence type="ECO:0000256" key="6">
    <source>
        <dbReference type="ARBA" id="ARBA00023016"/>
    </source>
</evidence>
<dbReference type="PIRSF" id="PIRSF002583">
    <property type="entry name" value="Hsp90"/>
    <property type="match status" value="1"/>
</dbReference>
<dbReference type="PRINTS" id="PR00775">
    <property type="entry name" value="HEATSHOCK90"/>
</dbReference>
<dbReference type="InterPro" id="IPR036890">
    <property type="entry name" value="HATPase_C_sf"/>
</dbReference>
<dbReference type="PANTHER" id="PTHR11528">
    <property type="entry name" value="HEAT SHOCK PROTEIN 90 FAMILY MEMBER"/>
    <property type="match status" value="1"/>
</dbReference>
<dbReference type="HAMAP" id="MF_00505">
    <property type="entry name" value="HSP90"/>
    <property type="match status" value="1"/>
</dbReference>
<keyword evidence="4 8" id="KW-0547">Nucleotide-binding</keyword>
<dbReference type="Proteomes" id="UP000320390">
    <property type="component" value="Chromosome"/>
</dbReference>
<dbReference type="GO" id="GO:0005524">
    <property type="term" value="F:ATP binding"/>
    <property type="evidence" value="ECO:0007669"/>
    <property type="project" value="UniProtKB-UniRule"/>
</dbReference>
<evidence type="ECO:0000256" key="4">
    <source>
        <dbReference type="ARBA" id="ARBA00022741"/>
    </source>
</evidence>
<comment type="subunit">
    <text evidence="8">Homodimer.</text>
</comment>
<dbReference type="SMART" id="SM00387">
    <property type="entry name" value="HATPase_c"/>
    <property type="match status" value="1"/>
</dbReference>
<keyword evidence="12" id="KW-1185">Reference proteome</keyword>
<dbReference type="NCBIfam" id="NF003555">
    <property type="entry name" value="PRK05218.1"/>
    <property type="match status" value="1"/>
</dbReference>
<dbReference type="SUPFAM" id="SSF54211">
    <property type="entry name" value="Ribosomal protein S5 domain 2-like"/>
    <property type="match status" value="1"/>
</dbReference>
<feature type="binding site" evidence="9">
    <location>
        <position position="362"/>
    </location>
    <ligand>
        <name>ATP</name>
        <dbReference type="ChEBI" id="CHEBI:30616"/>
    </ligand>
</feature>
<evidence type="ECO:0000256" key="3">
    <source>
        <dbReference type="ARBA" id="ARBA00022490"/>
    </source>
</evidence>
<dbReference type="RefSeq" id="WP_145198681.1">
    <property type="nucleotide sequence ID" value="NZ_CP036434.1"/>
</dbReference>
<comment type="caution">
    <text evidence="8">Lacks conserved residue(s) required for the propagation of feature annotation.</text>
</comment>